<dbReference type="PANTHER" id="PTHR47602">
    <property type="entry name" value="F-BOX PROTEIN SKIP22"/>
    <property type="match status" value="1"/>
</dbReference>
<evidence type="ECO:0000313" key="3">
    <source>
        <dbReference type="Proteomes" id="UP000886885"/>
    </source>
</evidence>
<dbReference type="Proteomes" id="UP000886885">
    <property type="component" value="Chromosome 4D"/>
</dbReference>
<accession>A0A8X8A4R4</accession>
<dbReference type="EMBL" id="JAAWWB010000008">
    <property type="protein sequence ID" value="KAG6777843.1"/>
    <property type="molecule type" value="Genomic_DNA"/>
</dbReference>
<protein>
    <recommendedName>
        <fullName evidence="1">F-box domain-containing protein</fullName>
    </recommendedName>
</protein>
<dbReference type="PROSITE" id="PS50181">
    <property type="entry name" value="FBOX"/>
    <property type="match status" value="1"/>
</dbReference>
<dbReference type="InterPro" id="IPR001810">
    <property type="entry name" value="F-box_dom"/>
</dbReference>
<feature type="domain" description="F-box" evidence="1">
    <location>
        <begin position="242"/>
        <end position="288"/>
    </location>
</feature>
<dbReference type="PANTHER" id="PTHR47602:SF2">
    <property type="entry name" value="F-BOX PROTEIN SKIP22"/>
    <property type="match status" value="1"/>
</dbReference>
<sequence>MQFLEKEHPLEFKIKALKAMGCYPLKVNLPSLVIFQEMNNVVHQELNTLQNLGILMTIQEVILCFNGDQKKIDFNISSRVKASIMELEVPANKNFQETLGFLKTILARYHHEVKHMAVLAIFAIALDYGFKQEEPYFQLFTLPDTFNLEVVLKFKQEEDQFFVAGYVLNHPAAFYKIVLNANESLKLERTLKMLAFVECDEGDLEMATLVADYLKQFFKLIRDKLLYPLHFEICKVARLLPPCYLTKLPDELQLHIFDLLSINKIDFVAQADSKLSTLVHESGLYMKKLDEFFDTWLDAWDANWNWDI</sequence>
<gene>
    <name evidence="2" type="ORF">POTOM_017681</name>
</gene>
<evidence type="ECO:0000313" key="2">
    <source>
        <dbReference type="EMBL" id="KAG6777843.1"/>
    </source>
</evidence>
<organism evidence="2 3">
    <name type="scientific">Populus tomentosa</name>
    <name type="common">Chinese white poplar</name>
    <dbReference type="NCBI Taxonomy" id="118781"/>
    <lineage>
        <taxon>Eukaryota</taxon>
        <taxon>Viridiplantae</taxon>
        <taxon>Streptophyta</taxon>
        <taxon>Embryophyta</taxon>
        <taxon>Tracheophyta</taxon>
        <taxon>Spermatophyta</taxon>
        <taxon>Magnoliopsida</taxon>
        <taxon>eudicotyledons</taxon>
        <taxon>Gunneridae</taxon>
        <taxon>Pentapetalae</taxon>
        <taxon>rosids</taxon>
        <taxon>fabids</taxon>
        <taxon>Malpighiales</taxon>
        <taxon>Salicaceae</taxon>
        <taxon>Saliceae</taxon>
        <taxon>Populus</taxon>
    </lineage>
</organism>
<dbReference type="AlphaFoldDB" id="A0A8X8A4R4"/>
<comment type="caution">
    <text evidence="2">The sequence shown here is derived from an EMBL/GenBank/DDBJ whole genome shotgun (WGS) entry which is preliminary data.</text>
</comment>
<name>A0A8X8A4R4_POPTO</name>
<reference evidence="2" key="1">
    <citation type="journal article" date="2020" name="bioRxiv">
        <title>Hybrid origin of Populus tomentosa Carr. identified through genome sequencing and phylogenomic analysis.</title>
        <authorList>
            <person name="An X."/>
            <person name="Gao K."/>
            <person name="Chen Z."/>
            <person name="Li J."/>
            <person name="Yang X."/>
            <person name="Yang X."/>
            <person name="Zhou J."/>
            <person name="Guo T."/>
            <person name="Zhao T."/>
            <person name="Huang S."/>
            <person name="Miao D."/>
            <person name="Khan W.U."/>
            <person name="Rao P."/>
            <person name="Ye M."/>
            <person name="Lei B."/>
            <person name="Liao W."/>
            <person name="Wang J."/>
            <person name="Ji L."/>
            <person name="Li Y."/>
            <person name="Guo B."/>
            <person name="Mustafa N.S."/>
            <person name="Li S."/>
            <person name="Yun Q."/>
            <person name="Keller S.R."/>
            <person name="Mao J."/>
            <person name="Zhang R."/>
            <person name="Strauss S.H."/>
        </authorList>
    </citation>
    <scope>NUCLEOTIDE SEQUENCE</scope>
    <source>
        <strain evidence="2">GM15</strain>
        <tissue evidence="2">Leaf</tissue>
    </source>
</reference>
<evidence type="ECO:0000259" key="1">
    <source>
        <dbReference type="PROSITE" id="PS50181"/>
    </source>
</evidence>
<keyword evidence="3" id="KW-1185">Reference proteome</keyword>
<proteinExistence type="predicted"/>